<protein>
    <recommendedName>
        <fullName evidence="1">AFP-like domain-containing protein</fullName>
    </recommendedName>
</protein>
<dbReference type="InterPro" id="IPR031571">
    <property type="entry name" value="RcpC_dom"/>
</dbReference>
<proteinExistence type="predicted"/>
<evidence type="ECO:0000313" key="2">
    <source>
        <dbReference type="EMBL" id="RUO57336.1"/>
    </source>
</evidence>
<dbReference type="Pfam" id="PF16976">
    <property type="entry name" value="RcpC"/>
    <property type="match status" value="1"/>
</dbReference>
<dbReference type="PROSITE" id="PS50844">
    <property type="entry name" value="AFP_LIKE"/>
    <property type="match status" value="1"/>
</dbReference>
<evidence type="ECO:0000313" key="3">
    <source>
        <dbReference type="Proteomes" id="UP000288259"/>
    </source>
</evidence>
<sequence>MAWQQRFDWKLGLLAVLVFALTGVTYQVIHGYIEHQSQLLEQERNAAMEWVLVLSRDIEPGEIIALEDLQQRKYPPVYLSDDWLRPQDAYTVVGKEMRHFVSAGEPVLLSYLNQPRPKSFSDRLQPGEFAVTALVSLEQLHHGLLVPGNRITLTAQTFAQAEQAQPAQLTNIEVLAVDAWQETARQEAMASTITLRLNADQAVTFERLRHSGFVVWLQHPEAVHMSPPPRQEAQVYVITKAGSQL</sequence>
<name>A0A432Y907_9GAMM</name>
<dbReference type="OrthoDB" id="6236420at2"/>
<dbReference type="RefSeq" id="WP_126755480.1">
    <property type="nucleotide sequence ID" value="NZ_PIPY01000015.1"/>
</dbReference>
<dbReference type="AlphaFoldDB" id="A0A432Y907"/>
<dbReference type="SMART" id="SM00858">
    <property type="entry name" value="SAF"/>
    <property type="match status" value="1"/>
</dbReference>
<reference evidence="3" key="1">
    <citation type="journal article" date="2018" name="Front. Microbiol.">
        <title>Genome-Based Analysis Reveals the Taxonomy and Diversity of the Family Idiomarinaceae.</title>
        <authorList>
            <person name="Liu Y."/>
            <person name="Lai Q."/>
            <person name="Shao Z."/>
        </authorList>
    </citation>
    <scope>NUCLEOTIDE SEQUENCE [LARGE SCALE GENOMIC DNA]</scope>
    <source>
        <strain evidence="3">CVS-6</strain>
    </source>
</reference>
<keyword evidence="3" id="KW-1185">Reference proteome</keyword>
<dbReference type="Pfam" id="PF08666">
    <property type="entry name" value="SAF"/>
    <property type="match status" value="1"/>
</dbReference>
<comment type="caution">
    <text evidence="2">The sequence shown here is derived from an EMBL/GenBank/DDBJ whole genome shotgun (WGS) entry which is preliminary data.</text>
</comment>
<dbReference type="InterPro" id="IPR013974">
    <property type="entry name" value="SAF"/>
</dbReference>
<feature type="domain" description="AFP-like" evidence="1">
    <location>
        <begin position="51"/>
        <end position="115"/>
    </location>
</feature>
<accession>A0A432Y907</accession>
<dbReference type="CDD" id="cd11614">
    <property type="entry name" value="SAF_CpaB_FlgA_like"/>
    <property type="match status" value="1"/>
</dbReference>
<evidence type="ECO:0000259" key="1">
    <source>
        <dbReference type="PROSITE" id="PS50844"/>
    </source>
</evidence>
<organism evidence="2 3">
    <name type="scientific">Pseudidiomarina insulisalsae</name>
    <dbReference type="NCBI Taxonomy" id="575789"/>
    <lineage>
        <taxon>Bacteria</taxon>
        <taxon>Pseudomonadati</taxon>
        <taxon>Pseudomonadota</taxon>
        <taxon>Gammaproteobacteria</taxon>
        <taxon>Alteromonadales</taxon>
        <taxon>Idiomarinaceae</taxon>
        <taxon>Pseudidiomarina</taxon>
    </lineage>
</organism>
<dbReference type="InterPro" id="IPR006190">
    <property type="entry name" value="SAF_AFP_Neu5Ac"/>
</dbReference>
<dbReference type="EMBL" id="PIPY01000015">
    <property type="protein sequence ID" value="RUO57336.1"/>
    <property type="molecule type" value="Genomic_DNA"/>
</dbReference>
<gene>
    <name evidence="2" type="ORF">CWI71_11825</name>
</gene>
<dbReference type="Proteomes" id="UP000288259">
    <property type="component" value="Unassembled WGS sequence"/>
</dbReference>